<dbReference type="Gene3D" id="3.90.550.10">
    <property type="entry name" value="Spore Coat Polysaccharide Biosynthesis Protein SpsA, Chain A"/>
    <property type="match status" value="1"/>
</dbReference>
<evidence type="ECO:0000259" key="1">
    <source>
        <dbReference type="Pfam" id="PF00535"/>
    </source>
</evidence>
<dbReference type="Proteomes" id="UP001569154">
    <property type="component" value="Unassembled WGS sequence"/>
</dbReference>
<sequence>MLASYNGEKYIRDQIASLQECYGYQALVKNIIVVDDGSNDLTLSILGDMAKHDPKIQIFPSEGRSLGAMRNFCRGASLSRAEFVMFCDQDDVWLKEKLEMTLLAMGERSCPIPKLVFSDVVVVDEMLGVISESYFALKRIPKNWYSSVNSLIKQNVVSGCTMMANRALIARALPVEASAYMHDWWLALVASAEGELIFVDKPLMLYRQHNSNAIGAGLARRYDFFYRLRRFISSVDKTVLQARAFRRMFPLVSESYPAVAALSQITDRPVFTNVGSALWGELRRSSLLGCFAMAMYCMVFAKNIEKRNQA</sequence>
<proteinExistence type="predicted"/>
<dbReference type="PANTHER" id="PTHR43685">
    <property type="entry name" value="GLYCOSYLTRANSFERASE"/>
    <property type="match status" value="1"/>
</dbReference>
<dbReference type="EMBL" id="JBGONM010000022">
    <property type="protein sequence ID" value="MEZ8081579.1"/>
    <property type="molecule type" value="Genomic_DNA"/>
</dbReference>
<dbReference type="InterPro" id="IPR029044">
    <property type="entry name" value="Nucleotide-diphossugar_trans"/>
</dbReference>
<dbReference type="SUPFAM" id="SSF53448">
    <property type="entry name" value="Nucleotide-diphospho-sugar transferases"/>
    <property type="match status" value="1"/>
</dbReference>
<name>A0ABV4L483_9GAMM</name>
<dbReference type="InterPro" id="IPR050834">
    <property type="entry name" value="Glycosyltransf_2"/>
</dbReference>
<gene>
    <name evidence="2" type="ORF">ACED35_10660</name>
</gene>
<dbReference type="CDD" id="cd04196">
    <property type="entry name" value="GT_2_like_d"/>
    <property type="match status" value="1"/>
</dbReference>
<evidence type="ECO:0000313" key="2">
    <source>
        <dbReference type="EMBL" id="MEZ8081579.1"/>
    </source>
</evidence>
<dbReference type="Pfam" id="PF00535">
    <property type="entry name" value="Glycos_transf_2"/>
    <property type="match status" value="1"/>
</dbReference>
<feature type="domain" description="Glycosyltransferase 2-like" evidence="1">
    <location>
        <begin position="3"/>
        <end position="107"/>
    </location>
</feature>
<dbReference type="InterPro" id="IPR001173">
    <property type="entry name" value="Glyco_trans_2-like"/>
</dbReference>
<evidence type="ECO:0000313" key="3">
    <source>
        <dbReference type="Proteomes" id="UP001569154"/>
    </source>
</evidence>
<organism evidence="2 3">
    <name type="scientific">Enterovibrio norvegicus</name>
    <dbReference type="NCBI Taxonomy" id="188144"/>
    <lineage>
        <taxon>Bacteria</taxon>
        <taxon>Pseudomonadati</taxon>
        <taxon>Pseudomonadota</taxon>
        <taxon>Gammaproteobacteria</taxon>
        <taxon>Vibrionales</taxon>
        <taxon>Vibrionaceae</taxon>
        <taxon>Enterovibrio</taxon>
    </lineage>
</organism>
<accession>A0ABV4L483</accession>
<keyword evidence="3" id="KW-1185">Reference proteome</keyword>
<dbReference type="RefSeq" id="WP_371734837.1">
    <property type="nucleotide sequence ID" value="NZ_JBGONM010000022.1"/>
</dbReference>
<protein>
    <submittedName>
        <fullName evidence="2">Glycosyltransferase family 2 protein</fullName>
    </submittedName>
</protein>
<dbReference type="PANTHER" id="PTHR43685:SF2">
    <property type="entry name" value="GLYCOSYLTRANSFERASE 2-LIKE DOMAIN-CONTAINING PROTEIN"/>
    <property type="match status" value="1"/>
</dbReference>
<comment type="caution">
    <text evidence="2">The sequence shown here is derived from an EMBL/GenBank/DDBJ whole genome shotgun (WGS) entry which is preliminary data.</text>
</comment>
<reference evidence="2 3" key="1">
    <citation type="submission" date="2024-06" db="EMBL/GenBank/DDBJ databases">
        <authorList>
            <person name="Steensen K."/>
            <person name="Seneca J."/>
            <person name="Bartlau N."/>
            <person name="Yu A.X."/>
            <person name="Polz M.F."/>
        </authorList>
    </citation>
    <scope>NUCLEOTIDE SEQUENCE [LARGE SCALE GENOMIC DNA]</scope>
    <source>
        <strain evidence="2 3">1F260</strain>
    </source>
</reference>